<evidence type="ECO:0000256" key="1">
    <source>
        <dbReference type="SAM" id="MobiDB-lite"/>
    </source>
</evidence>
<dbReference type="EMBL" id="AGNL01042578">
    <property type="protein sequence ID" value="EJK50933.1"/>
    <property type="molecule type" value="Genomic_DNA"/>
</dbReference>
<evidence type="ECO:0000313" key="3">
    <source>
        <dbReference type="Proteomes" id="UP000266841"/>
    </source>
</evidence>
<organism evidence="2 3">
    <name type="scientific">Thalassiosira oceanica</name>
    <name type="common">Marine diatom</name>
    <dbReference type="NCBI Taxonomy" id="159749"/>
    <lineage>
        <taxon>Eukaryota</taxon>
        <taxon>Sar</taxon>
        <taxon>Stramenopiles</taxon>
        <taxon>Ochrophyta</taxon>
        <taxon>Bacillariophyta</taxon>
        <taxon>Coscinodiscophyceae</taxon>
        <taxon>Thalassiosirophycidae</taxon>
        <taxon>Thalassiosirales</taxon>
        <taxon>Thalassiosiraceae</taxon>
        <taxon>Thalassiosira</taxon>
    </lineage>
</organism>
<gene>
    <name evidence="2" type="ORF">THAOC_29953</name>
</gene>
<proteinExistence type="predicted"/>
<keyword evidence="3" id="KW-1185">Reference proteome</keyword>
<name>K0RB39_THAOC</name>
<comment type="caution">
    <text evidence="2">The sequence shown here is derived from an EMBL/GenBank/DDBJ whole genome shotgun (WGS) entry which is preliminary data.</text>
</comment>
<reference evidence="2 3" key="1">
    <citation type="journal article" date="2012" name="Genome Biol.">
        <title>Genome and low-iron response of an oceanic diatom adapted to chronic iron limitation.</title>
        <authorList>
            <person name="Lommer M."/>
            <person name="Specht M."/>
            <person name="Roy A.S."/>
            <person name="Kraemer L."/>
            <person name="Andreson R."/>
            <person name="Gutowska M.A."/>
            <person name="Wolf J."/>
            <person name="Bergner S.V."/>
            <person name="Schilhabel M.B."/>
            <person name="Klostermeier U.C."/>
            <person name="Beiko R.G."/>
            <person name="Rosenstiel P."/>
            <person name="Hippler M."/>
            <person name="Laroche J."/>
        </authorList>
    </citation>
    <scope>NUCLEOTIDE SEQUENCE [LARGE SCALE GENOMIC DNA]</scope>
    <source>
        <strain evidence="2 3">CCMP1005</strain>
    </source>
</reference>
<dbReference type="Proteomes" id="UP000266841">
    <property type="component" value="Unassembled WGS sequence"/>
</dbReference>
<evidence type="ECO:0000313" key="2">
    <source>
        <dbReference type="EMBL" id="EJK50933.1"/>
    </source>
</evidence>
<feature type="compositionally biased region" description="Polar residues" evidence="1">
    <location>
        <begin position="40"/>
        <end position="55"/>
    </location>
</feature>
<feature type="region of interest" description="Disordered" evidence="1">
    <location>
        <begin position="12"/>
        <end position="69"/>
    </location>
</feature>
<accession>K0RB39</accession>
<feature type="compositionally biased region" description="Basic and acidic residues" evidence="1">
    <location>
        <begin position="19"/>
        <end position="31"/>
    </location>
</feature>
<sequence>MGNPLCEMLCNSNLNDGATKGRNEERSRPRAGDGGALPNQIKSNQINQIKSNQIKPYNPHAQPDYLPRYQFPDYLTPQLESSLDRQDIIGDNTHSLARDVSARQAQVVRGNTPPA</sequence>
<protein>
    <submittedName>
        <fullName evidence="2">Uncharacterized protein</fullName>
    </submittedName>
</protein>
<dbReference type="AlphaFoldDB" id="K0RB39"/>